<dbReference type="OMA" id="MHANNAF"/>
<proteinExistence type="predicted"/>
<evidence type="ECO:0000259" key="2">
    <source>
        <dbReference type="Pfam" id="PF10551"/>
    </source>
</evidence>
<dbReference type="Proteomes" id="UP000001611">
    <property type="component" value="Chromosome 3"/>
</dbReference>
<dbReference type="KEGG" id="vda:VDAG_02395"/>
<evidence type="ECO:0000313" key="3">
    <source>
        <dbReference type="EMBL" id="EGY20871.1"/>
    </source>
</evidence>
<feature type="compositionally biased region" description="Basic residues" evidence="1">
    <location>
        <begin position="423"/>
        <end position="433"/>
    </location>
</feature>
<organism evidence="3 4">
    <name type="scientific">Verticillium dahliae (strain VdLs.17 / ATCC MYA-4575 / FGSC 10137)</name>
    <name type="common">Verticillium wilt</name>
    <dbReference type="NCBI Taxonomy" id="498257"/>
    <lineage>
        <taxon>Eukaryota</taxon>
        <taxon>Fungi</taxon>
        <taxon>Dikarya</taxon>
        <taxon>Ascomycota</taxon>
        <taxon>Pezizomycotina</taxon>
        <taxon>Sordariomycetes</taxon>
        <taxon>Hypocreomycetidae</taxon>
        <taxon>Glomerellales</taxon>
        <taxon>Plectosphaerellaceae</taxon>
        <taxon>Verticillium</taxon>
    </lineage>
</organism>
<reference evidence="3 4" key="1">
    <citation type="submission" date="2008-03" db="EMBL/GenBank/DDBJ databases">
        <title>The Genome Sequence of Verticillium dahliae VdLs.17.</title>
        <authorList>
            <consortium name="The Broad Institute Genome Sequencing Platform"/>
            <person name="Ma L.-J.J."/>
            <person name="Klosterman S.J."/>
            <person name="Subbarao K."/>
            <person name="Dobinson K."/>
            <person name="Veronese P."/>
            <person name="Kang S."/>
            <person name="Gold S.E."/>
            <person name="Young S."/>
            <person name="Jaffe D."/>
            <person name="Gnerre S."/>
            <person name="Berlin A."/>
            <person name="Heiman D."/>
            <person name="Hepburn T."/>
            <person name="Sykes S."/>
            <person name="Alvarado L."/>
            <person name="Kodira C.D."/>
            <person name="Lander E."/>
            <person name="Galagan J."/>
            <person name="Nusbaum C."/>
            <person name="Birren B."/>
        </authorList>
    </citation>
    <scope>NUCLEOTIDE SEQUENCE [LARGE SCALE GENOMIC DNA]</scope>
    <source>
        <strain evidence="4">VdLs.17 / ATCC MYA-4575 / FGSC 10137</strain>
    </source>
</reference>
<sequence length="527" mass="59475">MWKRFPECISFDNTYNTNRFKLPLFQATGQTCLGTVFNAAFGLIDNERREGFQFLAEGIKQLVEKHSIRQPTVIITDFDDAMKAALNDQFPDAQQQLCIHHINSNVILRAKQKWLKLPVSSSSSDSSTNEEDPASQSQAMLSAADKSLVNSTSTDDIPHTYQGVLIMWKSVLFAETEETHEKAWKALCKEFMDQRPILRYLFGTYMPVRLQWARCYIRWFQNFGIRVTSGTEASNNNVKSYLLNGMSHLYRLVEAMQDMLKDQERDFRDACANDEVLTDRAYLGSSSEYLGELRTVVSSKGLMLIHRQYLIARKAMPTGKTPYPEPLGPCDNNCSVSIELGIPCSHKVHARIMSNAPFTKWDVHPRWRLRPSSSRNPYQRILDPKIATSLRGRPRNTAQTIPARMAIDASNHFADFQPSQPSGRKRGRPKGSRNKSTLTRIESLASQASPGFSSQVTATSQPAISQANVATQPLLRSQSRVLGAGNTTGVRASGRRTQPSIRRTKSQWEMLEQIDGEDVFDSIVVRE</sequence>
<feature type="region of interest" description="Disordered" evidence="1">
    <location>
        <begin position="120"/>
        <end position="139"/>
    </location>
</feature>
<feature type="domain" description="MULE transposase" evidence="2">
    <location>
        <begin position="9"/>
        <end position="105"/>
    </location>
</feature>
<dbReference type="PANTHER" id="PTHR47718:SF3">
    <property type="entry name" value="PROTEIN FAR1-RELATED SEQUENCE 5-LIKE"/>
    <property type="match status" value="1"/>
</dbReference>
<dbReference type="InterPro" id="IPR018289">
    <property type="entry name" value="MULE_transposase_dom"/>
</dbReference>
<dbReference type="EMBL" id="DS572698">
    <property type="protein sequence ID" value="EGY20871.1"/>
    <property type="molecule type" value="Genomic_DNA"/>
</dbReference>
<gene>
    <name evidence="3" type="ORF">VDAG_02395</name>
</gene>
<evidence type="ECO:0000256" key="1">
    <source>
        <dbReference type="SAM" id="MobiDB-lite"/>
    </source>
</evidence>
<dbReference type="HOGENOM" id="CLU_006029_3_0_1"/>
<dbReference type="InParanoid" id="G2WXR3"/>
<dbReference type="RefSeq" id="XP_009651343.1">
    <property type="nucleotide sequence ID" value="XM_009653048.1"/>
</dbReference>
<name>G2WXR3_VERDV</name>
<dbReference type="Pfam" id="PF10551">
    <property type="entry name" value="MULE"/>
    <property type="match status" value="1"/>
</dbReference>
<protein>
    <recommendedName>
        <fullName evidence="2">MULE transposase domain-containing protein</fullName>
    </recommendedName>
</protein>
<dbReference type="eggNOG" id="ENOG502QVJ3">
    <property type="taxonomic scope" value="Eukaryota"/>
</dbReference>
<dbReference type="STRING" id="498257.G2WXR3"/>
<feature type="compositionally biased region" description="Polar residues" evidence="1">
    <location>
        <begin position="481"/>
        <end position="501"/>
    </location>
</feature>
<feature type="region of interest" description="Disordered" evidence="1">
    <location>
        <begin position="481"/>
        <end position="503"/>
    </location>
</feature>
<accession>G2WXR3</accession>
<keyword evidence="4" id="KW-1185">Reference proteome</keyword>
<dbReference type="AlphaFoldDB" id="G2WXR3"/>
<dbReference type="PANTHER" id="PTHR47718">
    <property type="entry name" value="OS01G0519700 PROTEIN"/>
    <property type="match status" value="1"/>
</dbReference>
<dbReference type="GeneID" id="20703858"/>
<dbReference type="OrthoDB" id="4846898at2759"/>
<evidence type="ECO:0000313" key="4">
    <source>
        <dbReference type="Proteomes" id="UP000001611"/>
    </source>
</evidence>
<feature type="region of interest" description="Disordered" evidence="1">
    <location>
        <begin position="411"/>
        <end position="437"/>
    </location>
</feature>